<dbReference type="InterPro" id="IPR011257">
    <property type="entry name" value="DNA_glycosylase"/>
</dbReference>
<dbReference type="CDD" id="cd00056">
    <property type="entry name" value="ENDO3c"/>
    <property type="match status" value="1"/>
</dbReference>
<evidence type="ECO:0000256" key="4">
    <source>
        <dbReference type="SAM" id="MobiDB-lite"/>
    </source>
</evidence>
<dbReference type="Pfam" id="PF00730">
    <property type="entry name" value="HhH-GPD"/>
    <property type="match status" value="1"/>
</dbReference>
<dbReference type="FunFam" id="1.10.340.30:FF:000004">
    <property type="entry name" value="DNA-3-methyladenine glycosylase II"/>
    <property type="match status" value="1"/>
</dbReference>
<name>A0A5B8MW84_9CHLO</name>
<dbReference type="AlphaFoldDB" id="A0A5B8MW84"/>
<protein>
    <submittedName>
        <fullName evidence="6">DNA glycosylase</fullName>
    </submittedName>
</protein>
<evidence type="ECO:0000313" key="6">
    <source>
        <dbReference type="EMBL" id="QDZ23914.1"/>
    </source>
</evidence>
<keyword evidence="3" id="KW-0234">DNA repair</keyword>
<sequence>MSLRSKLGVRVVKAAKRRGSGVKLSGKGRAHDSTSTSTPDVSPLKHLSDSDDVLRDMIASLGPPTRLLEKPRMDAFTTLVRSIVSQQLSMKAAETIFGRVREHCTCGVAKKVTPKEVLARDFEELRQLGLSGRKVGYVKDLAEHFESGKLSDAKLKGMTGEEVMEALTKVRGLGVWSVQMFQMFFMGSENVLPTGDVAVRRGCSLLYFDGKVKVTPEQLEEIARPWEPYQSYGAYYMWQAKRYLEEKQKLSS</sequence>
<keyword evidence="2" id="KW-0227">DNA damage</keyword>
<dbReference type="SUPFAM" id="SSF48150">
    <property type="entry name" value="DNA-glycosylase"/>
    <property type="match status" value="1"/>
</dbReference>
<dbReference type="GO" id="GO:0006285">
    <property type="term" value="P:base-excision repair, AP site formation"/>
    <property type="evidence" value="ECO:0007669"/>
    <property type="project" value="TreeGrafter"/>
</dbReference>
<dbReference type="GO" id="GO:0032993">
    <property type="term" value="C:protein-DNA complex"/>
    <property type="evidence" value="ECO:0007669"/>
    <property type="project" value="TreeGrafter"/>
</dbReference>
<comment type="similarity">
    <text evidence="1">Belongs to the alkylbase DNA glycosidase AlkA family.</text>
</comment>
<reference evidence="6 7" key="1">
    <citation type="submission" date="2018-07" db="EMBL/GenBank/DDBJ databases">
        <title>The complete nuclear genome of the prasinophyte Chloropicon primus (CCMP1205).</title>
        <authorList>
            <person name="Pombert J.-F."/>
            <person name="Otis C."/>
            <person name="Turmel M."/>
            <person name="Lemieux C."/>
        </authorList>
    </citation>
    <scope>NUCLEOTIDE SEQUENCE [LARGE SCALE GENOMIC DNA]</scope>
    <source>
        <strain evidence="6 7">CCMP1205</strain>
    </source>
</reference>
<dbReference type="Proteomes" id="UP000316726">
    <property type="component" value="Chromosome 11"/>
</dbReference>
<evidence type="ECO:0000256" key="2">
    <source>
        <dbReference type="ARBA" id="ARBA00022763"/>
    </source>
</evidence>
<dbReference type="PANTHER" id="PTHR43003">
    <property type="entry name" value="DNA-3-METHYLADENINE GLYCOSYLASE"/>
    <property type="match status" value="1"/>
</dbReference>
<evidence type="ECO:0000256" key="1">
    <source>
        <dbReference type="ARBA" id="ARBA00010817"/>
    </source>
</evidence>
<feature type="domain" description="HhH-GPD" evidence="5">
    <location>
        <begin position="84"/>
        <end position="242"/>
    </location>
</feature>
<evidence type="ECO:0000256" key="3">
    <source>
        <dbReference type="ARBA" id="ARBA00023204"/>
    </source>
</evidence>
<dbReference type="PANTHER" id="PTHR43003:SF5">
    <property type="entry name" value="DNA-3-METHYLADENINE GLYCOSYLASE"/>
    <property type="match status" value="1"/>
</dbReference>
<dbReference type="GO" id="GO:0005634">
    <property type="term" value="C:nucleus"/>
    <property type="evidence" value="ECO:0007669"/>
    <property type="project" value="TreeGrafter"/>
</dbReference>
<evidence type="ECO:0000259" key="5">
    <source>
        <dbReference type="SMART" id="SM00478"/>
    </source>
</evidence>
<feature type="region of interest" description="Disordered" evidence="4">
    <location>
        <begin position="18"/>
        <end position="47"/>
    </location>
</feature>
<dbReference type="GO" id="GO:0032131">
    <property type="term" value="F:alkylated DNA binding"/>
    <property type="evidence" value="ECO:0007669"/>
    <property type="project" value="TreeGrafter"/>
</dbReference>
<dbReference type="SMART" id="SM00478">
    <property type="entry name" value="ENDO3c"/>
    <property type="match status" value="1"/>
</dbReference>
<proteinExistence type="inferred from homology"/>
<keyword evidence="7" id="KW-1185">Reference proteome</keyword>
<evidence type="ECO:0000313" key="7">
    <source>
        <dbReference type="Proteomes" id="UP000316726"/>
    </source>
</evidence>
<dbReference type="Gene3D" id="1.10.340.30">
    <property type="entry name" value="Hypothetical protein, domain 2"/>
    <property type="match status" value="1"/>
</dbReference>
<gene>
    <name evidence="6" type="ORF">A3770_11p64320</name>
</gene>
<dbReference type="InterPro" id="IPR003265">
    <property type="entry name" value="HhH-GPD_domain"/>
</dbReference>
<dbReference type="GO" id="GO:0006307">
    <property type="term" value="P:DNA alkylation repair"/>
    <property type="evidence" value="ECO:0007669"/>
    <property type="project" value="TreeGrafter"/>
</dbReference>
<dbReference type="STRING" id="1764295.A0A5B8MW84"/>
<dbReference type="InterPro" id="IPR051912">
    <property type="entry name" value="Alkylbase_DNA_Glycosylase/TA"/>
</dbReference>
<dbReference type="Gene3D" id="1.10.1670.40">
    <property type="match status" value="1"/>
</dbReference>
<dbReference type="GO" id="GO:0043916">
    <property type="term" value="F:DNA-7-methylguanine glycosylase activity"/>
    <property type="evidence" value="ECO:0007669"/>
    <property type="project" value="TreeGrafter"/>
</dbReference>
<organism evidence="6 7">
    <name type="scientific">Chloropicon primus</name>
    <dbReference type="NCBI Taxonomy" id="1764295"/>
    <lineage>
        <taxon>Eukaryota</taxon>
        <taxon>Viridiplantae</taxon>
        <taxon>Chlorophyta</taxon>
        <taxon>Chloropicophyceae</taxon>
        <taxon>Chloropicales</taxon>
        <taxon>Chloropicaceae</taxon>
        <taxon>Chloropicon</taxon>
    </lineage>
</organism>
<dbReference type="OrthoDB" id="415889at2759"/>
<dbReference type="EMBL" id="CP031044">
    <property type="protein sequence ID" value="QDZ23914.1"/>
    <property type="molecule type" value="Genomic_DNA"/>
</dbReference>
<dbReference type="GO" id="GO:0008725">
    <property type="term" value="F:DNA-3-methyladenine glycosylase activity"/>
    <property type="evidence" value="ECO:0007669"/>
    <property type="project" value="TreeGrafter"/>
</dbReference>
<accession>A0A5B8MW84</accession>